<sequence length="182" mass="21075">MVKNFFSFVWEVAKIVIIAAVIVIPIRYFLFQPFFVRGQSMDPNFENGDYLIVDEISYKFRSPQRGEVVVFKYPDDPSQRFIKRIIGLPGETIEIKEGKITIYNGENILSLDESSYIGSSLYTSGDIKVSLAENEYFVLGDNRPFSYDSRRFGVLPEEYIIGRFFLRAWPLDSLSGFKIPEY</sequence>
<dbReference type="Pfam" id="PF10502">
    <property type="entry name" value="Peptidase_S26"/>
    <property type="match status" value="1"/>
</dbReference>
<feature type="domain" description="Peptidase S26" evidence="7">
    <location>
        <begin position="10"/>
        <end position="169"/>
    </location>
</feature>
<dbReference type="CDD" id="cd06530">
    <property type="entry name" value="S26_SPase_I"/>
    <property type="match status" value="1"/>
</dbReference>
<reference evidence="8 9" key="1">
    <citation type="journal article" date="2016" name="Nat. Commun.">
        <title>Thousands of microbial genomes shed light on interconnected biogeochemical processes in an aquifer system.</title>
        <authorList>
            <person name="Anantharaman K."/>
            <person name="Brown C.T."/>
            <person name="Hug L.A."/>
            <person name="Sharon I."/>
            <person name="Castelle C.J."/>
            <person name="Probst A.J."/>
            <person name="Thomas B.C."/>
            <person name="Singh A."/>
            <person name="Wilkins M.J."/>
            <person name="Karaoz U."/>
            <person name="Brodie E.L."/>
            <person name="Williams K.H."/>
            <person name="Hubbard S.S."/>
            <person name="Banfield J.F."/>
        </authorList>
    </citation>
    <scope>NUCLEOTIDE SEQUENCE [LARGE SCALE GENOMIC DNA]</scope>
</reference>
<dbReference type="GO" id="GO:0004252">
    <property type="term" value="F:serine-type endopeptidase activity"/>
    <property type="evidence" value="ECO:0007669"/>
    <property type="project" value="InterPro"/>
</dbReference>
<dbReference type="InterPro" id="IPR019533">
    <property type="entry name" value="Peptidase_S26"/>
</dbReference>
<dbReference type="Proteomes" id="UP000178893">
    <property type="component" value="Unassembled WGS sequence"/>
</dbReference>
<comment type="similarity">
    <text evidence="2 6">Belongs to the peptidase S26 family.</text>
</comment>
<dbReference type="InterPro" id="IPR000223">
    <property type="entry name" value="Pept_S26A_signal_pept_1"/>
</dbReference>
<feature type="active site" evidence="5">
    <location>
        <position position="40"/>
    </location>
</feature>
<dbReference type="SUPFAM" id="SSF51306">
    <property type="entry name" value="LexA/Signal peptidase"/>
    <property type="match status" value="1"/>
</dbReference>
<comment type="catalytic activity">
    <reaction evidence="1 6">
        <text>Cleavage of hydrophobic, N-terminal signal or leader sequences from secreted and periplasmic proteins.</text>
        <dbReference type="EC" id="3.4.21.89"/>
    </reaction>
</comment>
<evidence type="ECO:0000259" key="7">
    <source>
        <dbReference type="Pfam" id="PF10502"/>
    </source>
</evidence>
<name>A0A1G2DXJ5_9BACT</name>
<feature type="transmembrane region" description="Helical" evidence="6">
    <location>
        <begin position="12"/>
        <end position="31"/>
    </location>
</feature>
<comment type="subcellular location">
    <subcellularLocation>
        <location evidence="6">Membrane</location>
        <topology evidence="6">Single-pass type II membrane protein</topology>
    </subcellularLocation>
</comment>
<comment type="caution">
    <text evidence="8">The sequence shown here is derived from an EMBL/GenBank/DDBJ whole genome shotgun (WGS) entry which is preliminary data.</text>
</comment>
<evidence type="ECO:0000256" key="6">
    <source>
        <dbReference type="RuleBase" id="RU362042"/>
    </source>
</evidence>
<dbReference type="EC" id="3.4.21.89" evidence="3 6"/>
<accession>A0A1G2DXJ5</accession>
<dbReference type="InterPro" id="IPR019758">
    <property type="entry name" value="Pept_S26A_signal_pept_1_CS"/>
</dbReference>
<keyword evidence="6" id="KW-0812">Transmembrane</keyword>
<evidence type="ECO:0000256" key="2">
    <source>
        <dbReference type="ARBA" id="ARBA00009370"/>
    </source>
</evidence>
<dbReference type="GO" id="GO:0009003">
    <property type="term" value="F:signal peptidase activity"/>
    <property type="evidence" value="ECO:0007669"/>
    <property type="project" value="UniProtKB-EC"/>
</dbReference>
<dbReference type="Gene3D" id="2.10.109.10">
    <property type="entry name" value="Umud Fragment, subunit A"/>
    <property type="match status" value="1"/>
</dbReference>
<proteinExistence type="inferred from homology"/>
<dbReference type="PRINTS" id="PR00727">
    <property type="entry name" value="LEADERPTASE"/>
</dbReference>
<dbReference type="InterPro" id="IPR019757">
    <property type="entry name" value="Pept_S26A_signal_pept_1_Lys-AS"/>
</dbReference>
<dbReference type="EMBL" id="MHLW01000008">
    <property type="protein sequence ID" value="OGZ18243.1"/>
    <property type="molecule type" value="Genomic_DNA"/>
</dbReference>
<dbReference type="PROSITE" id="PS00761">
    <property type="entry name" value="SPASE_I_3"/>
    <property type="match status" value="1"/>
</dbReference>
<keyword evidence="6" id="KW-1133">Transmembrane helix</keyword>
<dbReference type="PANTHER" id="PTHR43390:SF1">
    <property type="entry name" value="CHLOROPLAST PROCESSING PEPTIDASE"/>
    <property type="match status" value="1"/>
</dbReference>
<evidence type="ECO:0000313" key="9">
    <source>
        <dbReference type="Proteomes" id="UP000178893"/>
    </source>
</evidence>
<evidence type="ECO:0000256" key="1">
    <source>
        <dbReference type="ARBA" id="ARBA00000677"/>
    </source>
</evidence>
<evidence type="ECO:0000256" key="3">
    <source>
        <dbReference type="ARBA" id="ARBA00013208"/>
    </source>
</evidence>
<protein>
    <recommendedName>
        <fullName evidence="3 6">Signal peptidase I</fullName>
        <ecNumber evidence="3 6">3.4.21.89</ecNumber>
    </recommendedName>
</protein>
<feature type="active site" evidence="5">
    <location>
        <position position="83"/>
    </location>
</feature>
<dbReference type="GO" id="GO:0006465">
    <property type="term" value="P:signal peptide processing"/>
    <property type="evidence" value="ECO:0007669"/>
    <property type="project" value="InterPro"/>
</dbReference>
<gene>
    <name evidence="8" type="ORF">A2V72_00960</name>
</gene>
<organism evidence="8 9">
    <name type="scientific">Candidatus Nealsonbacteria bacterium RBG_13_37_56</name>
    <dbReference type="NCBI Taxonomy" id="1801661"/>
    <lineage>
        <taxon>Bacteria</taxon>
        <taxon>Candidatus Nealsoniibacteriota</taxon>
    </lineage>
</organism>
<evidence type="ECO:0000256" key="4">
    <source>
        <dbReference type="ARBA" id="ARBA00022801"/>
    </source>
</evidence>
<keyword evidence="4 6" id="KW-0378">Hydrolase</keyword>
<evidence type="ECO:0000256" key="5">
    <source>
        <dbReference type="PIRSR" id="PIRSR600223-1"/>
    </source>
</evidence>
<keyword evidence="6" id="KW-0472">Membrane</keyword>
<dbReference type="PROSITE" id="PS00760">
    <property type="entry name" value="SPASE_I_2"/>
    <property type="match status" value="1"/>
</dbReference>
<dbReference type="GO" id="GO:0016020">
    <property type="term" value="C:membrane"/>
    <property type="evidence" value="ECO:0007669"/>
    <property type="project" value="UniProtKB-SubCell"/>
</dbReference>
<dbReference type="AlphaFoldDB" id="A0A1G2DXJ5"/>
<dbReference type="PANTHER" id="PTHR43390">
    <property type="entry name" value="SIGNAL PEPTIDASE I"/>
    <property type="match status" value="1"/>
</dbReference>
<dbReference type="NCBIfam" id="TIGR02227">
    <property type="entry name" value="sigpep_I_bact"/>
    <property type="match status" value="1"/>
</dbReference>
<evidence type="ECO:0000313" key="8">
    <source>
        <dbReference type="EMBL" id="OGZ18243.1"/>
    </source>
</evidence>
<keyword evidence="6" id="KW-0645">Protease</keyword>
<dbReference type="InterPro" id="IPR036286">
    <property type="entry name" value="LexA/Signal_pep-like_sf"/>
</dbReference>